<dbReference type="SUPFAM" id="SSF51445">
    <property type="entry name" value="(Trans)glycosidases"/>
    <property type="match status" value="1"/>
</dbReference>
<dbReference type="InterPro" id="IPR041233">
    <property type="entry name" value="Melibiase_C"/>
</dbReference>
<dbReference type="PANTHER" id="PTHR11452">
    <property type="entry name" value="ALPHA-GALACTOSIDASE/ALPHA-N-ACETYLGALACTOSAMINIDASE"/>
    <property type="match status" value="1"/>
</dbReference>
<proteinExistence type="inferred from homology"/>
<dbReference type="GO" id="GO:0004557">
    <property type="term" value="F:alpha-galactosidase activity"/>
    <property type="evidence" value="ECO:0007669"/>
    <property type="project" value="UniProtKB-EC"/>
</dbReference>
<dbReference type="AlphaFoldDB" id="A0A9P5SSM6"/>
<dbReference type="Pfam" id="PF17801">
    <property type="entry name" value="Melibiase_C"/>
    <property type="match status" value="1"/>
</dbReference>
<keyword evidence="10 13" id="KW-1015">Disulfide bond</keyword>
<dbReference type="GO" id="GO:0005576">
    <property type="term" value="C:extracellular region"/>
    <property type="evidence" value="ECO:0007669"/>
    <property type="project" value="UniProtKB-SubCell"/>
</dbReference>
<evidence type="ECO:0000256" key="1">
    <source>
        <dbReference type="ARBA" id="ARBA00001255"/>
    </source>
</evidence>
<dbReference type="CDD" id="cd14792">
    <property type="entry name" value="GH27"/>
    <property type="match status" value="1"/>
</dbReference>
<name>A0A9P5SSM6_9FUNG</name>
<accession>A0A9P5SSM6</accession>
<keyword evidence="8" id="KW-0430">Lectin</keyword>
<dbReference type="Gene3D" id="3.20.20.70">
    <property type="entry name" value="Aldolase class I"/>
    <property type="match status" value="1"/>
</dbReference>
<comment type="subcellular location">
    <subcellularLocation>
        <location evidence="3">Secreted</location>
    </subcellularLocation>
</comment>
<dbReference type="InterPro" id="IPR013780">
    <property type="entry name" value="Glyco_hydro_b"/>
</dbReference>
<dbReference type="InterPro" id="IPR017853">
    <property type="entry name" value="GH"/>
</dbReference>
<evidence type="ECO:0000256" key="10">
    <source>
        <dbReference type="ARBA" id="ARBA00023157"/>
    </source>
</evidence>
<comment type="caution">
    <text evidence="16">The sequence shown here is derived from an EMBL/GenBank/DDBJ whole genome shotgun (WGS) entry which is preliminary data.</text>
</comment>
<evidence type="ECO:0000259" key="15">
    <source>
        <dbReference type="SMART" id="SM00458"/>
    </source>
</evidence>
<dbReference type="PANTHER" id="PTHR11452:SF91">
    <property type="entry name" value="ALPHA-GALACTOSIDASE A-RELATED"/>
    <property type="match status" value="1"/>
</dbReference>
<dbReference type="SUPFAM" id="SSF51011">
    <property type="entry name" value="Glycosyl hydrolase domain"/>
    <property type="match status" value="1"/>
</dbReference>
<dbReference type="EC" id="3.2.1.22" evidence="5 13"/>
<evidence type="ECO:0000256" key="6">
    <source>
        <dbReference type="ARBA" id="ARBA00022525"/>
    </source>
</evidence>
<evidence type="ECO:0000256" key="8">
    <source>
        <dbReference type="ARBA" id="ARBA00022734"/>
    </source>
</evidence>
<dbReference type="InterPro" id="IPR035992">
    <property type="entry name" value="Ricin_B-like_lectins"/>
</dbReference>
<dbReference type="SUPFAM" id="SSF50370">
    <property type="entry name" value="Ricin B-like lectins"/>
    <property type="match status" value="1"/>
</dbReference>
<keyword evidence="9 13" id="KW-0378">Hydrolase</keyword>
<comment type="catalytic activity">
    <reaction evidence="1 13">
        <text>Hydrolysis of terminal, non-reducing alpha-D-galactose residues in alpha-D-galactosides, including galactose oligosaccharides, galactomannans and galactolipids.</text>
        <dbReference type="EC" id="3.2.1.22"/>
    </reaction>
</comment>
<evidence type="ECO:0000256" key="7">
    <source>
        <dbReference type="ARBA" id="ARBA00022729"/>
    </source>
</evidence>
<dbReference type="InterPro" id="IPR000772">
    <property type="entry name" value="Ricin_B_lectin"/>
</dbReference>
<feature type="chain" id="PRO_5040180229" description="Alpha-galactosidase" evidence="14">
    <location>
        <begin position="22"/>
        <end position="612"/>
    </location>
</feature>
<evidence type="ECO:0000256" key="3">
    <source>
        <dbReference type="ARBA" id="ARBA00004613"/>
    </source>
</evidence>
<keyword evidence="12 13" id="KW-0326">Glycosidase</keyword>
<dbReference type="GO" id="GO:0030246">
    <property type="term" value="F:carbohydrate binding"/>
    <property type="evidence" value="ECO:0007669"/>
    <property type="project" value="UniProtKB-KW"/>
</dbReference>
<organism evidence="16 17">
    <name type="scientific">Podila minutissima</name>
    <dbReference type="NCBI Taxonomy" id="64525"/>
    <lineage>
        <taxon>Eukaryota</taxon>
        <taxon>Fungi</taxon>
        <taxon>Fungi incertae sedis</taxon>
        <taxon>Mucoromycota</taxon>
        <taxon>Mortierellomycotina</taxon>
        <taxon>Mortierellomycetes</taxon>
        <taxon>Mortierellales</taxon>
        <taxon>Mortierellaceae</taxon>
        <taxon>Podila</taxon>
    </lineage>
</organism>
<keyword evidence="7 14" id="KW-0732">Signal</keyword>
<comment type="similarity">
    <text evidence="4 13">Belongs to the glycosyl hydrolase 27 family.</text>
</comment>
<gene>
    <name evidence="16" type="ORF">BG006_006765</name>
</gene>
<evidence type="ECO:0000256" key="9">
    <source>
        <dbReference type="ARBA" id="ARBA00022801"/>
    </source>
</evidence>
<dbReference type="Pfam" id="PF16499">
    <property type="entry name" value="Melibiase_2"/>
    <property type="match status" value="1"/>
</dbReference>
<dbReference type="PRINTS" id="PR00740">
    <property type="entry name" value="GLHYDRLASE27"/>
</dbReference>
<keyword evidence="11" id="KW-0325">Glycoprotein</keyword>
<evidence type="ECO:0000256" key="11">
    <source>
        <dbReference type="ARBA" id="ARBA00023180"/>
    </source>
</evidence>
<dbReference type="InterPro" id="IPR000111">
    <property type="entry name" value="Glyco_hydro_27/36_CS"/>
</dbReference>
<feature type="signal peptide" evidence="14">
    <location>
        <begin position="1"/>
        <end position="21"/>
    </location>
</feature>
<protein>
    <recommendedName>
        <fullName evidence="5 13">Alpha-galactosidase</fullName>
        <ecNumber evidence="5 13">3.2.1.22</ecNumber>
    </recommendedName>
    <alternativeName>
        <fullName evidence="13">Melibiase</fullName>
    </alternativeName>
</protein>
<reference evidence="16" key="1">
    <citation type="journal article" date="2020" name="Fungal Divers.">
        <title>Resolving the Mortierellaceae phylogeny through synthesis of multi-gene phylogenetics and phylogenomics.</title>
        <authorList>
            <person name="Vandepol N."/>
            <person name="Liber J."/>
            <person name="Desiro A."/>
            <person name="Na H."/>
            <person name="Kennedy M."/>
            <person name="Barry K."/>
            <person name="Grigoriev I.V."/>
            <person name="Miller A.N."/>
            <person name="O'Donnell K."/>
            <person name="Stajich J.E."/>
            <person name="Bonito G."/>
        </authorList>
    </citation>
    <scope>NUCLEOTIDE SEQUENCE</scope>
    <source>
        <strain evidence="16">NVP1</strain>
    </source>
</reference>
<dbReference type="InterPro" id="IPR013785">
    <property type="entry name" value="Aldolase_TIM"/>
</dbReference>
<comment type="function">
    <text evidence="2">Hydrolyzes a variety of simple alpha-D-galactoside as well as more complex molecules such as oligosaccharides and polysaccharides.</text>
</comment>
<dbReference type="PROSITE" id="PS50231">
    <property type="entry name" value="RICIN_B_LECTIN"/>
    <property type="match status" value="1"/>
</dbReference>
<keyword evidence="17" id="KW-1185">Reference proteome</keyword>
<keyword evidence="6" id="KW-0964">Secreted</keyword>
<evidence type="ECO:0000256" key="14">
    <source>
        <dbReference type="SAM" id="SignalP"/>
    </source>
</evidence>
<dbReference type="InterPro" id="IPR002241">
    <property type="entry name" value="Glyco_hydro_27"/>
</dbReference>
<feature type="domain" description="Ricin B lectin" evidence="15">
    <location>
        <begin position="457"/>
        <end position="611"/>
    </location>
</feature>
<dbReference type="SMART" id="SM00458">
    <property type="entry name" value="RICIN"/>
    <property type="match status" value="1"/>
</dbReference>
<evidence type="ECO:0000256" key="13">
    <source>
        <dbReference type="RuleBase" id="RU361168"/>
    </source>
</evidence>
<evidence type="ECO:0000313" key="16">
    <source>
        <dbReference type="EMBL" id="KAF9336950.1"/>
    </source>
</evidence>
<evidence type="ECO:0000256" key="5">
    <source>
        <dbReference type="ARBA" id="ARBA00012755"/>
    </source>
</evidence>
<dbReference type="Proteomes" id="UP000696485">
    <property type="component" value="Unassembled WGS sequence"/>
</dbReference>
<dbReference type="Gene3D" id="2.60.40.1180">
    <property type="entry name" value="Golgi alpha-mannosidase II"/>
    <property type="match status" value="1"/>
</dbReference>
<evidence type="ECO:0000256" key="4">
    <source>
        <dbReference type="ARBA" id="ARBA00009743"/>
    </source>
</evidence>
<dbReference type="Gene3D" id="2.80.10.50">
    <property type="match status" value="1"/>
</dbReference>
<sequence length="612" mass="68177">MRSPLSHILLLWHSVQQSVGPRDPPPALDLPSRVIVPDVILAPTPPMGFNNWARYECNLDQQLFTDTADWMVTHGLLAAGYNTITVDDCWMNWDRDPTTGALVTNTTIFPNGMAWLGKYFHDRGFKFGIYEDAGHKTCGGYPGSQGHYQQDVAQFASWEVDYIKLDGCYVKRNESLPESETLEPTFRQLYERFGDAIRSQPRPMVYSESAGAYFAGLSAGTGDRVGKDWYKVHSWIGRYGQLWRHSTDISVYKKDGKSRWPSVMTNYRFNIRLARFQKPGNWNDPDFIITGDDVGLTLEEQKSQFVLWSIMASPLILSTNVKDLTNNQVAFLTNREIIAVNQDPLGIQGRLSWRSEDSDVLVKPLQNTTQRAVAVLNKDSTSANVSVPFSRLGYNFPPSASGCTYLVRELLTQSEQTITVTAPRTHYLTTLLRGHASAMYRITALTPATECQATVPTGSMYLTSSLLCADVFNSSTIAGTKVIAYPCTVHENQLWQVSTAPPPFTTATTTGWVDPKALLWIKTLDNNCLDVTLSNNTVVPGSSVVINPCDVTQETQQWTYDPMQGTLFHAYSGFCIDAPGAAVNMGDSRSGISLRLWKCGDQKDSQVWSMPS</sequence>
<evidence type="ECO:0000256" key="12">
    <source>
        <dbReference type="ARBA" id="ARBA00023295"/>
    </source>
</evidence>
<dbReference type="GO" id="GO:0005975">
    <property type="term" value="P:carbohydrate metabolic process"/>
    <property type="evidence" value="ECO:0007669"/>
    <property type="project" value="InterPro"/>
</dbReference>
<dbReference type="PROSITE" id="PS00512">
    <property type="entry name" value="ALPHA_GALACTOSIDASE"/>
    <property type="match status" value="1"/>
</dbReference>
<dbReference type="EMBL" id="JAAAUY010000041">
    <property type="protein sequence ID" value="KAF9336950.1"/>
    <property type="molecule type" value="Genomic_DNA"/>
</dbReference>
<evidence type="ECO:0000313" key="17">
    <source>
        <dbReference type="Proteomes" id="UP000696485"/>
    </source>
</evidence>
<dbReference type="FunFam" id="3.20.20.70:FF:000177">
    <property type="entry name" value="Alpha-galactosidase"/>
    <property type="match status" value="1"/>
</dbReference>
<evidence type="ECO:0000256" key="2">
    <source>
        <dbReference type="ARBA" id="ARBA00003969"/>
    </source>
</evidence>
<dbReference type="Pfam" id="PF00652">
    <property type="entry name" value="Ricin_B_lectin"/>
    <property type="match status" value="1"/>
</dbReference>